<keyword evidence="5 7" id="KW-1133">Transmembrane helix</keyword>
<dbReference type="PROSITE" id="PS50928">
    <property type="entry name" value="ABC_TM1"/>
    <property type="match status" value="1"/>
</dbReference>
<dbReference type="Pfam" id="PF00528">
    <property type="entry name" value="BPD_transp_1"/>
    <property type="match status" value="1"/>
</dbReference>
<dbReference type="PANTHER" id="PTHR43744:SF12">
    <property type="entry name" value="ABC TRANSPORTER PERMEASE PROTEIN MG189-RELATED"/>
    <property type="match status" value="1"/>
</dbReference>
<evidence type="ECO:0000256" key="1">
    <source>
        <dbReference type="ARBA" id="ARBA00004651"/>
    </source>
</evidence>
<feature type="transmembrane region" description="Helical" evidence="7">
    <location>
        <begin position="166"/>
        <end position="186"/>
    </location>
</feature>
<organism evidence="10 11">
    <name type="scientific">Brachybacterium fresconis</name>
    <dbReference type="NCBI Taxonomy" id="173363"/>
    <lineage>
        <taxon>Bacteria</taxon>
        <taxon>Bacillati</taxon>
        <taxon>Actinomycetota</taxon>
        <taxon>Actinomycetes</taxon>
        <taxon>Micrococcales</taxon>
        <taxon>Dermabacteraceae</taxon>
        <taxon>Brachybacterium</taxon>
    </lineage>
</organism>
<evidence type="ECO:0000256" key="4">
    <source>
        <dbReference type="ARBA" id="ARBA00022692"/>
    </source>
</evidence>
<evidence type="ECO:0000256" key="8">
    <source>
        <dbReference type="SAM" id="MobiDB-lite"/>
    </source>
</evidence>
<accession>A0ABS4YNR6</accession>
<comment type="caution">
    <text evidence="10">The sequence shown here is derived from an EMBL/GenBank/DDBJ whole genome shotgun (WGS) entry which is preliminary data.</text>
</comment>
<keyword evidence="11" id="KW-1185">Reference proteome</keyword>
<dbReference type="SUPFAM" id="SSF161098">
    <property type="entry name" value="MetI-like"/>
    <property type="match status" value="1"/>
</dbReference>
<dbReference type="EMBL" id="JAGIOC010000001">
    <property type="protein sequence ID" value="MBP2410235.1"/>
    <property type="molecule type" value="Genomic_DNA"/>
</dbReference>
<dbReference type="Gene3D" id="1.10.3720.10">
    <property type="entry name" value="MetI-like"/>
    <property type="match status" value="1"/>
</dbReference>
<keyword evidence="4 7" id="KW-0812">Transmembrane</keyword>
<keyword evidence="6 7" id="KW-0472">Membrane</keyword>
<evidence type="ECO:0000256" key="3">
    <source>
        <dbReference type="ARBA" id="ARBA00022475"/>
    </source>
</evidence>
<name>A0ABS4YNR6_9MICO</name>
<evidence type="ECO:0000259" key="9">
    <source>
        <dbReference type="PROSITE" id="PS50928"/>
    </source>
</evidence>
<dbReference type="InterPro" id="IPR035906">
    <property type="entry name" value="MetI-like_sf"/>
</dbReference>
<dbReference type="InterPro" id="IPR000515">
    <property type="entry name" value="MetI-like"/>
</dbReference>
<protein>
    <submittedName>
        <fullName evidence="10">Multiple sugar transport system permease protein</fullName>
    </submittedName>
</protein>
<dbReference type="RefSeq" id="WP_209893532.1">
    <property type="nucleotide sequence ID" value="NZ_BAAAJV010000016.1"/>
</dbReference>
<feature type="domain" description="ABC transmembrane type-1" evidence="9">
    <location>
        <begin position="97"/>
        <end position="287"/>
    </location>
</feature>
<keyword evidence="3" id="KW-1003">Cell membrane</keyword>
<evidence type="ECO:0000256" key="7">
    <source>
        <dbReference type="RuleBase" id="RU363032"/>
    </source>
</evidence>
<feature type="transmembrane region" description="Helical" evidence="7">
    <location>
        <begin position="36"/>
        <end position="58"/>
    </location>
</feature>
<feature type="transmembrane region" description="Helical" evidence="7">
    <location>
        <begin position="96"/>
        <end position="120"/>
    </location>
</feature>
<feature type="transmembrane region" description="Helical" evidence="7">
    <location>
        <begin position="266"/>
        <end position="287"/>
    </location>
</feature>
<feature type="transmembrane region" description="Helical" evidence="7">
    <location>
        <begin position="132"/>
        <end position="154"/>
    </location>
</feature>
<dbReference type="Proteomes" id="UP000698222">
    <property type="component" value="Unassembled WGS sequence"/>
</dbReference>
<evidence type="ECO:0000256" key="2">
    <source>
        <dbReference type="ARBA" id="ARBA00022448"/>
    </source>
</evidence>
<evidence type="ECO:0000256" key="5">
    <source>
        <dbReference type="ARBA" id="ARBA00022989"/>
    </source>
</evidence>
<reference evidence="10 11" key="1">
    <citation type="submission" date="2021-03" db="EMBL/GenBank/DDBJ databases">
        <title>Sequencing the genomes of 1000 actinobacteria strains.</title>
        <authorList>
            <person name="Klenk H.-P."/>
        </authorList>
    </citation>
    <scope>NUCLEOTIDE SEQUENCE [LARGE SCALE GENOMIC DNA]</scope>
    <source>
        <strain evidence="10 11">DSM 14564</strain>
    </source>
</reference>
<evidence type="ECO:0000313" key="10">
    <source>
        <dbReference type="EMBL" id="MBP2410235.1"/>
    </source>
</evidence>
<proteinExistence type="inferred from homology"/>
<sequence>MTPETTREPLVPQSHRSGNPQPSARRRRRPRAVRHAISAALLWLTALVFLSPIIYAVAVSLKPPADIFDIPPTLLGSEIRWENYIEAMTYLPFLRFIANSLVVAGAGTVIVLAVSSLAAYAFARLRWRMRALFFLLFLSTLMIPQEVLVIPLFIEMQVFGWVDSYQALILPFAFTAFGTFLVRQFFLGVPAELEDAARIDGAGHARIFLSVMLPLARPTLAVLAVFTFITYWNSFLWPLVITHSIYEKGVVPVGLALFFSQQGSQWHLVMAASIVSMVPTVILVLLLRRHLVSGIATAGLGGR</sequence>
<keyword evidence="2 7" id="KW-0813">Transport</keyword>
<gene>
    <name evidence="10" type="ORF">JOF44_003138</name>
</gene>
<dbReference type="CDD" id="cd06261">
    <property type="entry name" value="TM_PBP2"/>
    <property type="match status" value="1"/>
</dbReference>
<evidence type="ECO:0000313" key="11">
    <source>
        <dbReference type="Proteomes" id="UP000698222"/>
    </source>
</evidence>
<feature type="transmembrane region" description="Helical" evidence="7">
    <location>
        <begin position="207"/>
        <end position="232"/>
    </location>
</feature>
<keyword evidence="10" id="KW-0762">Sugar transport</keyword>
<dbReference type="PANTHER" id="PTHR43744">
    <property type="entry name" value="ABC TRANSPORTER PERMEASE PROTEIN MG189-RELATED-RELATED"/>
    <property type="match status" value="1"/>
</dbReference>
<feature type="region of interest" description="Disordered" evidence="8">
    <location>
        <begin position="1"/>
        <end position="30"/>
    </location>
</feature>
<comment type="similarity">
    <text evidence="7">Belongs to the binding-protein-dependent transport system permease family.</text>
</comment>
<evidence type="ECO:0000256" key="6">
    <source>
        <dbReference type="ARBA" id="ARBA00023136"/>
    </source>
</evidence>
<comment type="subcellular location">
    <subcellularLocation>
        <location evidence="1 7">Cell membrane</location>
        <topology evidence="1 7">Multi-pass membrane protein</topology>
    </subcellularLocation>
</comment>